<evidence type="ECO:0000256" key="1">
    <source>
        <dbReference type="SAM" id="MobiDB-lite"/>
    </source>
</evidence>
<keyword evidence="3" id="KW-1185">Reference proteome</keyword>
<dbReference type="RefSeq" id="WP_394846956.1">
    <property type="nucleotide sequence ID" value="NZ_CP089982.1"/>
</dbReference>
<evidence type="ECO:0000313" key="2">
    <source>
        <dbReference type="EMBL" id="WXA96341.1"/>
    </source>
</evidence>
<name>A0ABZ2KCJ9_9BACT</name>
<dbReference type="Proteomes" id="UP001379533">
    <property type="component" value="Chromosome"/>
</dbReference>
<protein>
    <submittedName>
        <fullName evidence="2">Uncharacterized protein</fullName>
    </submittedName>
</protein>
<reference evidence="2 3" key="1">
    <citation type="submission" date="2021-12" db="EMBL/GenBank/DDBJ databases">
        <title>Discovery of the Pendulisporaceae a myxobacterial family with distinct sporulation behavior and unique specialized metabolism.</title>
        <authorList>
            <person name="Garcia R."/>
            <person name="Popoff A."/>
            <person name="Bader C.D."/>
            <person name="Loehr J."/>
            <person name="Walesch S."/>
            <person name="Walt C."/>
            <person name="Boldt J."/>
            <person name="Bunk B."/>
            <person name="Haeckl F.J.F.P.J."/>
            <person name="Gunesch A.P."/>
            <person name="Birkelbach J."/>
            <person name="Nuebel U."/>
            <person name="Pietschmann T."/>
            <person name="Bach T."/>
            <person name="Mueller R."/>
        </authorList>
    </citation>
    <scope>NUCLEOTIDE SEQUENCE [LARGE SCALE GENOMIC DNA]</scope>
    <source>
        <strain evidence="2 3">MSr12523</strain>
    </source>
</reference>
<feature type="region of interest" description="Disordered" evidence="1">
    <location>
        <begin position="178"/>
        <end position="204"/>
    </location>
</feature>
<proteinExistence type="predicted"/>
<dbReference type="EMBL" id="CP089982">
    <property type="protein sequence ID" value="WXA96341.1"/>
    <property type="molecule type" value="Genomic_DNA"/>
</dbReference>
<gene>
    <name evidence="2" type="ORF">LZC95_05755</name>
</gene>
<organism evidence="2 3">
    <name type="scientific">Pendulispora brunnea</name>
    <dbReference type="NCBI Taxonomy" id="2905690"/>
    <lineage>
        <taxon>Bacteria</taxon>
        <taxon>Pseudomonadati</taxon>
        <taxon>Myxococcota</taxon>
        <taxon>Myxococcia</taxon>
        <taxon>Myxococcales</taxon>
        <taxon>Sorangiineae</taxon>
        <taxon>Pendulisporaceae</taxon>
        <taxon>Pendulispora</taxon>
    </lineage>
</organism>
<evidence type="ECO:0000313" key="3">
    <source>
        <dbReference type="Proteomes" id="UP001379533"/>
    </source>
</evidence>
<accession>A0ABZ2KCJ9</accession>
<sequence length="218" mass="23100">MKPLIAAAVVLLSELHQAPMRDPALQKPPASVAAGEGVPGLRVVSTSGDGLDVVADGCVAHAGVESMAASVSIYGPERIVPVRVEHLQEQDGAASLSIEHVFVDRRTRAAKSFRTETMDLKPVASFLAAAGDTRKVYAYRDDHFVHVVWPTADNCSHGHLRIDTADPNGPKSSAIARTWTATSTSPKSRRIRVSASLSKSTQDPEPILSVSVAVHATP</sequence>